<sequence>IHFEDRRLVLNTLPSITIKYRTWLQMEDTERLSSASRDLNTFWSHLESQRQKLEMEMEEGREGAADRTMQRRNKRGRPQLSLPQSMLGVQLDLRDLMRQVNSQVSQCRRFLVPPTRPPQSLLQPPAPLPALSGPSRWVSRLEGYVILRDLERYLTKLARDYTLLLKNIWPAAKSLL</sequence>
<dbReference type="Proteomes" id="UP000018467">
    <property type="component" value="Unassembled WGS sequence"/>
</dbReference>
<evidence type="ECO:0000313" key="6">
    <source>
        <dbReference type="Proteomes" id="UP000018467"/>
    </source>
</evidence>
<reference evidence="6" key="2">
    <citation type="journal article" date="2014" name="Nat. Commun.">
        <title>The cavefish genome reveals candidate genes for eye loss.</title>
        <authorList>
            <person name="McGaugh S.E."/>
            <person name="Gross J.B."/>
            <person name="Aken B."/>
            <person name="Blin M."/>
            <person name="Borowsky R."/>
            <person name="Chalopin D."/>
            <person name="Hinaux H."/>
            <person name="Jeffery W.R."/>
            <person name="Keene A."/>
            <person name="Ma L."/>
            <person name="Minx P."/>
            <person name="Murphy D."/>
            <person name="O'Quin K.E."/>
            <person name="Retaux S."/>
            <person name="Rohner N."/>
            <person name="Searle S.M."/>
            <person name="Stahl B.A."/>
            <person name="Tabin C."/>
            <person name="Volff J.N."/>
            <person name="Yoshizawa M."/>
            <person name="Warren W.C."/>
        </authorList>
    </citation>
    <scope>NUCLEOTIDE SEQUENCE [LARGE SCALE GENOMIC DNA]</scope>
    <source>
        <strain evidence="6">female</strain>
    </source>
</reference>
<name>A0A3B1IUU0_ASTMX</name>
<proteinExistence type="inferred from homology"/>
<dbReference type="InterPro" id="IPR009079">
    <property type="entry name" value="4_helix_cytokine-like_core"/>
</dbReference>
<dbReference type="GO" id="GO:0005615">
    <property type="term" value="C:extracellular space"/>
    <property type="evidence" value="ECO:0007669"/>
    <property type="project" value="UniProtKB-KW"/>
</dbReference>
<evidence type="ECO:0000256" key="1">
    <source>
        <dbReference type="ARBA" id="ARBA00004613"/>
    </source>
</evidence>
<dbReference type="STRING" id="7994.ENSAMXP00000033847"/>
<dbReference type="Bgee" id="ENSAMXG00000030473">
    <property type="expression patterns" value="Expressed in bone element"/>
</dbReference>
<dbReference type="FunCoup" id="A0A3B1IUU0">
    <property type="interactions" value="46"/>
</dbReference>
<dbReference type="Ensembl" id="ENSAMXT00000037715.1">
    <property type="protein sequence ID" value="ENSAMXP00000033847.1"/>
    <property type="gene ID" value="ENSAMXG00000030473.1"/>
</dbReference>
<reference evidence="5" key="3">
    <citation type="submission" date="2025-08" db="UniProtKB">
        <authorList>
            <consortium name="Ensembl"/>
        </authorList>
    </citation>
    <scope>IDENTIFICATION</scope>
</reference>
<evidence type="ECO:0000256" key="4">
    <source>
        <dbReference type="ARBA" id="ARBA00022525"/>
    </source>
</evidence>
<dbReference type="InterPro" id="IPR010681">
    <property type="entry name" value="PRF/CT"/>
</dbReference>
<dbReference type="AlphaFoldDB" id="A0A3B1IUU0"/>
<evidence type="ECO:0000256" key="2">
    <source>
        <dbReference type="ARBA" id="ARBA00007432"/>
    </source>
</evidence>
<dbReference type="Gene3D" id="1.20.1250.10">
    <property type="match status" value="1"/>
</dbReference>
<reference evidence="5" key="4">
    <citation type="submission" date="2025-09" db="UniProtKB">
        <authorList>
            <consortium name="Ensembl"/>
        </authorList>
    </citation>
    <scope>IDENTIFICATION</scope>
</reference>
<organism evidence="5 6">
    <name type="scientific">Astyanax mexicanus</name>
    <name type="common">Blind cave fish</name>
    <name type="synonym">Astyanax fasciatus mexicanus</name>
    <dbReference type="NCBI Taxonomy" id="7994"/>
    <lineage>
        <taxon>Eukaryota</taxon>
        <taxon>Metazoa</taxon>
        <taxon>Chordata</taxon>
        <taxon>Craniata</taxon>
        <taxon>Vertebrata</taxon>
        <taxon>Euteleostomi</taxon>
        <taxon>Actinopterygii</taxon>
        <taxon>Neopterygii</taxon>
        <taxon>Teleostei</taxon>
        <taxon>Ostariophysi</taxon>
        <taxon>Characiformes</taxon>
        <taxon>Characoidei</taxon>
        <taxon>Acestrorhamphidae</taxon>
        <taxon>Acestrorhamphinae</taxon>
        <taxon>Astyanax</taxon>
    </lineage>
</organism>
<evidence type="ECO:0008006" key="7">
    <source>
        <dbReference type="Google" id="ProtNLM"/>
    </source>
</evidence>
<evidence type="ECO:0000313" key="5">
    <source>
        <dbReference type="Ensembl" id="ENSAMXP00000033847.1"/>
    </source>
</evidence>
<accession>A0A3B1IUU0</accession>
<comment type="subcellular location">
    <subcellularLocation>
        <location evidence="1">Secreted</location>
    </subcellularLocation>
</comment>
<dbReference type="GeneTree" id="ENSGT01030000234981"/>
<dbReference type="SUPFAM" id="SSF47266">
    <property type="entry name" value="4-helical cytokines"/>
    <property type="match status" value="1"/>
</dbReference>
<protein>
    <recommendedName>
        <fullName evidence="7">Ciliary neurotrophic factor</fullName>
    </recommendedName>
</protein>
<dbReference type="GO" id="GO:0005125">
    <property type="term" value="F:cytokine activity"/>
    <property type="evidence" value="ECO:0007669"/>
    <property type="project" value="UniProtKB-KW"/>
</dbReference>
<dbReference type="GO" id="GO:0007166">
    <property type="term" value="P:cell surface receptor signaling pathway"/>
    <property type="evidence" value="ECO:0007669"/>
    <property type="project" value="TreeGrafter"/>
</dbReference>
<dbReference type="PANTHER" id="PTHR21353">
    <property type="match status" value="1"/>
</dbReference>
<keyword evidence="3" id="KW-0202">Cytokine</keyword>
<keyword evidence="6" id="KW-1185">Reference proteome</keyword>
<dbReference type="PANTHER" id="PTHR21353:SF9">
    <property type="match status" value="1"/>
</dbReference>
<comment type="similarity">
    <text evidence="2">Belongs to the IL-6 superfamily.</text>
</comment>
<evidence type="ECO:0000256" key="3">
    <source>
        <dbReference type="ARBA" id="ARBA00022514"/>
    </source>
</evidence>
<keyword evidence="4" id="KW-0964">Secreted</keyword>
<dbReference type="InParanoid" id="A0A3B1IUU0"/>
<reference evidence="6" key="1">
    <citation type="submission" date="2013-03" db="EMBL/GenBank/DDBJ databases">
        <authorList>
            <person name="Jeffery W."/>
            <person name="Warren W."/>
            <person name="Wilson R.K."/>
        </authorList>
    </citation>
    <scope>NUCLEOTIDE SEQUENCE</scope>
    <source>
        <strain evidence="6">female</strain>
    </source>
</reference>